<sequence length="274" mass="30545">MPASPHPEWITVGALADGFAPDSHVLPASLDLDGRELVLHFANGWIIQHAFGRQRLRWRLADGSVSGESAYRASSLRENVYLVDFLKQEDGRTVSVSLVLDFHHLAFTAVLGRLPTRATCEQGLFSRALSGQEPTGVEAGFLHGSLGRPWQPGACPHAPSEELLGLRNQYVYSASEAYEHIYLNPRFYTWHCLRGAEQGLADTDRCHHYRLAERLYLFVWREKIVPTLGVLLIDLEAGRTDGKIFGYQGDDFATPVNFPVGALARVLGQTRHEQ</sequence>
<evidence type="ECO:0000313" key="4">
    <source>
        <dbReference type="Proteomes" id="UP000238390"/>
    </source>
</evidence>
<dbReference type="InterPro" id="IPR024724">
    <property type="entry name" value="MoaF_N"/>
</dbReference>
<gene>
    <name evidence="3" type="primary">moaF</name>
    <name evidence="3" type="ORF">CSB93_2163</name>
</gene>
<evidence type="ECO:0000259" key="2">
    <source>
        <dbReference type="Pfam" id="PF17409"/>
    </source>
</evidence>
<proteinExistence type="predicted"/>
<keyword evidence="4" id="KW-1185">Reference proteome</keyword>
<dbReference type="RefSeq" id="WP_034081678.1">
    <property type="nucleotide sequence ID" value="NZ_CP020560.1"/>
</dbReference>
<dbReference type="InterPro" id="IPR012674">
    <property type="entry name" value="Calycin"/>
</dbReference>
<evidence type="ECO:0000313" key="3">
    <source>
        <dbReference type="EMBL" id="AVK04767.1"/>
    </source>
</evidence>
<dbReference type="Proteomes" id="UP000238390">
    <property type="component" value="Chromosome"/>
</dbReference>
<dbReference type="Pfam" id="PF17409">
    <property type="entry name" value="MoaF_C"/>
    <property type="match status" value="1"/>
</dbReference>
<feature type="domain" description="Molybdenum cofactor biosynthesis protein F N-terminal" evidence="1">
    <location>
        <begin position="8"/>
        <end position="115"/>
    </location>
</feature>
<reference evidence="3 4" key="1">
    <citation type="submission" date="2018-02" db="EMBL/GenBank/DDBJ databases">
        <title>FDA/CDC Antimicrobial Resistant Isolate Bank Genome Sequencing.</title>
        <authorList>
            <person name="Benahmed F.H."/>
            <person name="Lutgring J.D."/>
            <person name="Yoo B."/>
            <person name="Machado M."/>
            <person name="Brown A."/>
            <person name="McAllister G."/>
            <person name="Perry A."/>
            <person name="Halpin A.L."/>
            <person name="Vavikolanu K."/>
            <person name="Ott S."/>
            <person name="Zhao X."/>
            <person name="Tallon L.J."/>
            <person name="Sadzewicz L."/>
            <person name="Aluvathingal J."/>
            <person name="Nadendla S."/>
            <person name="Voskania-kordi A."/>
            <person name="Simonyan V."/>
            <person name="Patel J."/>
            <person name="Shawar R.M."/>
        </authorList>
    </citation>
    <scope>NUCLEOTIDE SEQUENCE [LARGE SCALE GENOMIC DNA]</scope>
    <source>
        <strain evidence="3 4">AR_0356</strain>
    </source>
</reference>
<dbReference type="Gene3D" id="2.40.128.20">
    <property type="match status" value="2"/>
</dbReference>
<accession>A0A2R3IT34</accession>
<dbReference type="EMBL" id="CP027169">
    <property type="protein sequence ID" value="AVK04767.1"/>
    <property type="molecule type" value="Genomic_DNA"/>
</dbReference>
<protein>
    <submittedName>
        <fullName evidence="3">Protein MoaF</fullName>
    </submittedName>
</protein>
<dbReference type="AlphaFoldDB" id="A0A2R3IT34"/>
<organism evidence="3 4">
    <name type="scientific">Pseudomonas paraeruginosa</name>
    <dbReference type="NCBI Taxonomy" id="2994495"/>
    <lineage>
        <taxon>Bacteria</taxon>
        <taxon>Pseudomonadati</taxon>
        <taxon>Pseudomonadota</taxon>
        <taxon>Gammaproteobacteria</taxon>
        <taxon>Pseudomonadales</taxon>
        <taxon>Pseudomonadaceae</taxon>
        <taxon>Pseudomonas</taxon>
    </lineage>
</organism>
<name>A0A2R3IT34_9PSED</name>
<evidence type="ECO:0000259" key="1">
    <source>
        <dbReference type="Pfam" id="PF10703"/>
    </source>
</evidence>
<dbReference type="GeneID" id="77219362"/>
<feature type="domain" description="MoaF C-terminal" evidence="2">
    <location>
        <begin position="157"/>
        <end position="270"/>
    </location>
</feature>
<dbReference type="InterPro" id="IPR035348">
    <property type="entry name" value="MoaF_C"/>
</dbReference>
<dbReference type="Pfam" id="PF10703">
    <property type="entry name" value="MoaF"/>
    <property type="match status" value="1"/>
</dbReference>